<dbReference type="EMBL" id="JAWWNJ010000076">
    <property type="protein sequence ID" value="KAK7006302.1"/>
    <property type="molecule type" value="Genomic_DNA"/>
</dbReference>
<comment type="caution">
    <text evidence="2">The sequence shown here is derived from an EMBL/GenBank/DDBJ whole genome shotgun (WGS) entry which is preliminary data.</text>
</comment>
<sequence>MIHNRLNPWKREDGNAERPAIPMAHPAISATPLSCLQLRATRSIYAPLSYRLPSTHISRQRGSPQTQKKQLGTPTNTSRNLRWRRRSRREGEEGMVHSKRELRVGRTEWNVKRSAEKFVFWHTGAPPQAHAGLDGIDEAERTLDHERFRAVQIGSEIREYFCEEGLFVVGCMILDAQAWNQGTRMIMAASLRRSRLQQTRILHVEKDFGEAAVLRNGAAITNSGYPRVRKHMSYQIWGKERAWRHE</sequence>
<protein>
    <submittedName>
        <fullName evidence="2">Uncharacterized protein</fullName>
    </submittedName>
</protein>
<evidence type="ECO:0000313" key="2">
    <source>
        <dbReference type="EMBL" id="KAK7006302.1"/>
    </source>
</evidence>
<name>A0AAW0ABC2_9AGAR</name>
<accession>A0AAW0ABC2</accession>
<feature type="region of interest" description="Disordered" evidence="1">
    <location>
        <begin position="55"/>
        <end position="94"/>
    </location>
</feature>
<organism evidence="2 3">
    <name type="scientific">Favolaschia claudopus</name>
    <dbReference type="NCBI Taxonomy" id="2862362"/>
    <lineage>
        <taxon>Eukaryota</taxon>
        <taxon>Fungi</taxon>
        <taxon>Dikarya</taxon>
        <taxon>Basidiomycota</taxon>
        <taxon>Agaricomycotina</taxon>
        <taxon>Agaricomycetes</taxon>
        <taxon>Agaricomycetidae</taxon>
        <taxon>Agaricales</taxon>
        <taxon>Marasmiineae</taxon>
        <taxon>Mycenaceae</taxon>
        <taxon>Favolaschia</taxon>
    </lineage>
</organism>
<feature type="compositionally biased region" description="Polar residues" evidence="1">
    <location>
        <begin position="55"/>
        <end position="74"/>
    </location>
</feature>
<reference evidence="2 3" key="1">
    <citation type="journal article" date="2024" name="J Genomics">
        <title>Draft genome sequencing and assembly of Favolaschia claudopus CIRM-BRFM 2984 isolated from oak limbs.</title>
        <authorList>
            <person name="Navarro D."/>
            <person name="Drula E."/>
            <person name="Chaduli D."/>
            <person name="Cazenave R."/>
            <person name="Ahrendt S."/>
            <person name="Wang J."/>
            <person name="Lipzen A."/>
            <person name="Daum C."/>
            <person name="Barry K."/>
            <person name="Grigoriev I.V."/>
            <person name="Favel A."/>
            <person name="Rosso M.N."/>
            <person name="Martin F."/>
        </authorList>
    </citation>
    <scope>NUCLEOTIDE SEQUENCE [LARGE SCALE GENOMIC DNA]</scope>
    <source>
        <strain evidence="2 3">CIRM-BRFM 2984</strain>
    </source>
</reference>
<evidence type="ECO:0000313" key="3">
    <source>
        <dbReference type="Proteomes" id="UP001362999"/>
    </source>
</evidence>
<gene>
    <name evidence="2" type="ORF">R3P38DRAFT_2794043</name>
</gene>
<dbReference type="Proteomes" id="UP001362999">
    <property type="component" value="Unassembled WGS sequence"/>
</dbReference>
<proteinExistence type="predicted"/>
<evidence type="ECO:0000256" key="1">
    <source>
        <dbReference type="SAM" id="MobiDB-lite"/>
    </source>
</evidence>
<dbReference type="AlphaFoldDB" id="A0AAW0ABC2"/>
<keyword evidence="3" id="KW-1185">Reference proteome</keyword>